<evidence type="ECO:0000256" key="9">
    <source>
        <dbReference type="ARBA" id="ARBA00023134"/>
    </source>
</evidence>
<keyword evidence="2" id="KW-0812">Transmembrane</keyword>
<dbReference type="InterPro" id="IPR045063">
    <property type="entry name" value="Dynamin_N"/>
</dbReference>
<dbReference type="InterPro" id="IPR027094">
    <property type="entry name" value="Mitofusin_fam"/>
</dbReference>
<evidence type="ECO:0000256" key="8">
    <source>
        <dbReference type="ARBA" id="ARBA00023128"/>
    </source>
</evidence>
<dbReference type="InterPro" id="IPR030381">
    <property type="entry name" value="G_DYNAMIN_dom"/>
</dbReference>
<dbReference type="GO" id="GO:0005525">
    <property type="term" value="F:GTP binding"/>
    <property type="evidence" value="ECO:0007669"/>
    <property type="project" value="UniProtKB-KW"/>
</dbReference>
<reference evidence="12 13" key="1">
    <citation type="submission" date="2020-10" db="EMBL/GenBank/DDBJ databases">
        <title>Pygocentrus nattereri (red-bellied piranha) genome, fPygNat1, primary haplotype.</title>
        <authorList>
            <person name="Myers G."/>
            <person name="Meyer A."/>
            <person name="Karagic N."/>
            <person name="Pippel M."/>
            <person name="Winkler S."/>
            <person name="Tracey A."/>
            <person name="Wood J."/>
            <person name="Formenti G."/>
            <person name="Howe K."/>
            <person name="Fedrigo O."/>
            <person name="Jarvis E.D."/>
        </authorList>
    </citation>
    <scope>NUCLEOTIDE SEQUENCE [LARGE SCALE GENOMIC DNA]</scope>
</reference>
<dbReference type="SUPFAM" id="SSF111479">
    <property type="entry name" value="Fzo-like conserved region"/>
    <property type="match status" value="1"/>
</dbReference>
<dbReference type="GO" id="GO:0008053">
    <property type="term" value="P:mitochondrial fusion"/>
    <property type="evidence" value="ECO:0007669"/>
    <property type="project" value="InterPro"/>
</dbReference>
<evidence type="ECO:0000256" key="6">
    <source>
        <dbReference type="ARBA" id="ARBA00022989"/>
    </source>
</evidence>
<reference evidence="12" key="2">
    <citation type="submission" date="2025-08" db="UniProtKB">
        <authorList>
            <consortium name="Ensembl"/>
        </authorList>
    </citation>
    <scope>IDENTIFICATION</scope>
</reference>
<keyword evidence="3" id="KW-0547">Nucleotide-binding</keyword>
<dbReference type="Pfam" id="PF00350">
    <property type="entry name" value="Dynamin_N"/>
    <property type="match status" value="1"/>
</dbReference>
<dbReference type="Gene3D" id="3.40.50.300">
    <property type="entry name" value="P-loop containing nucleotide triphosphate hydrolases"/>
    <property type="match status" value="1"/>
</dbReference>
<keyword evidence="13" id="KW-1185">Reference proteome</keyword>
<dbReference type="Ensembl" id="ENSPNAT00000066746.1">
    <property type="protein sequence ID" value="ENSPNAP00000039105.1"/>
    <property type="gene ID" value="ENSPNAG00000001904.2"/>
</dbReference>
<evidence type="ECO:0000256" key="4">
    <source>
        <dbReference type="ARBA" id="ARBA00022787"/>
    </source>
</evidence>
<dbReference type="Proteomes" id="UP001501920">
    <property type="component" value="Chromosome 19"/>
</dbReference>
<dbReference type="InterPro" id="IPR027417">
    <property type="entry name" value="P-loop_NTPase"/>
</dbReference>
<dbReference type="CDD" id="cd09912">
    <property type="entry name" value="DLP_2"/>
    <property type="match status" value="1"/>
</dbReference>
<feature type="domain" description="Dynamin-type G" evidence="11">
    <location>
        <begin position="97"/>
        <end position="346"/>
    </location>
</feature>
<dbReference type="FunFam" id="3.40.50.300:FF:000214">
    <property type="entry name" value="Mitofusin 2"/>
    <property type="match status" value="1"/>
</dbReference>
<dbReference type="PANTHER" id="PTHR10465:SF2">
    <property type="entry name" value="MITOFUSIN-1"/>
    <property type="match status" value="1"/>
</dbReference>
<dbReference type="Gene3D" id="1.20.5.110">
    <property type="match status" value="1"/>
</dbReference>
<dbReference type="PROSITE" id="PS51718">
    <property type="entry name" value="G_DYNAMIN_2"/>
    <property type="match status" value="1"/>
</dbReference>
<comment type="subcellular location">
    <subcellularLocation>
        <location evidence="1">Mitochondrion outer membrane</location>
        <topology evidence="1">Multi-pass membrane protein</topology>
    </subcellularLocation>
</comment>
<evidence type="ECO:0000313" key="13">
    <source>
        <dbReference type="Proteomes" id="UP001501920"/>
    </source>
</evidence>
<evidence type="ECO:0000259" key="11">
    <source>
        <dbReference type="PROSITE" id="PS51718"/>
    </source>
</evidence>
<evidence type="ECO:0000313" key="12">
    <source>
        <dbReference type="Ensembl" id="ENSPNAP00000039105.1"/>
    </source>
</evidence>
<evidence type="ECO:0000256" key="5">
    <source>
        <dbReference type="ARBA" id="ARBA00022801"/>
    </source>
</evidence>
<name>A0AAR2II37_PYGNA</name>
<evidence type="ECO:0000256" key="2">
    <source>
        <dbReference type="ARBA" id="ARBA00022692"/>
    </source>
</evidence>
<dbReference type="Pfam" id="PF04799">
    <property type="entry name" value="Fzo_mitofusin"/>
    <property type="match status" value="1"/>
</dbReference>
<keyword evidence="4" id="KW-1000">Mitochondrion outer membrane</keyword>
<dbReference type="PANTHER" id="PTHR10465">
    <property type="entry name" value="TRANSMEMBRANE GTPASE FZO1"/>
    <property type="match status" value="1"/>
</dbReference>
<keyword evidence="5" id="KW-0378">Hydrolase</keyword>
<sequence>MSLKMHYFICSSQKMRQNSTLEVPLLSVVNMAEEDASPLQHFVVAKRTISTVFDQLLEFVKEGSEFVEGELTRLTEEQCAQIQAFSRKLAAIKEVLARRHMKVAFFGRTSNGKSTVINAMLRERVLPSGIGHTTNCFISVEGTDGEHAYLTTEDSEERKSIKTVNQLAHALHMDRNLDSGCLVRVFWPKTKCALLRDDLVLMDSPGTDVTSELDSWIDKFCLDADVFVLVANSESTLMNTEKHFFHKVSERISKPNIFILNNRWDVSEVEPEYLDDVRKQHMDRCVSFLVDELKVVAPDQASNRIFFISAKEALSARIHRAQGMPETGGALAEGFQERLQEFQSFERTFEEFISHSSVKTKFEQHTIRAWQITESVKAIMDAINIASAEKKVLSLEEREALMDRLEFVRNQLNFLTEETKDKIKVIADDVSSKVASAMAEEIHLLSVIVDEFCSDFSPAANALVLYKTKLIVYVEERMVRNLALRCSSSIGGCVLSSQRDFIDTISPLLPPAARSHLHMHVPSRKFEMAYELNFKALCADFQEDIEFQFSLGWTALVNRFLGPANARQALNILDKNLKASSHSAPMRSEAQDELAVSMATGLASLTSRASMSMLVIGGVVWRSVGWRIIMFSVSLYAVLYIYEKLTWTNSSREKALKQQFVEFTTQRLQAISHITSSNCGLQVQQELVGVFSRMCQQVDKSEMELETEIRKINAKFQRLESVQRHSKTLRYKATDLESQLESFSAQYLNTQQ</sequence>
<dbReference type="GO" id="GO:0051646">
    <property type="term" value="P:mitochondrion localization"/>
    <property type="evidence" value="ECO:0007669"/>
    <property type="project" value="TreeGrafter"/>
</dbReference>
<dbReference type="AlphaFoldDB" id="A0AAR2II37"/>
<accession>A0AAR2II37</accession>
<organism evidence="12 13">
    <name type="scientific">Pygocentrus nattereri</name>
    <name type="common">Red-bellied piranha</name>
    <dbReference type="NCBI Taxonomy" id="42514"/>
    <lineage>
        <taxon>Eukaryota</taxon>
        <taxon>Metazoa</taxon>
        <taxon>Chordata</taxon>
        <taxon>Craniata</taxon>
        <taxon>Vertebrata</taxon>
        <taxon>Euteleostomi</taxon>
        <taxon>Actinopterygii</taxon>
        <taxon>Neopterygii</taxon>
        <taxon>Teleostei</taxon>
        <taxon>Ostariophysi</taxon>
        <taxon>Characiformes</taxon>
        <taxon>Characoidei</taxon>
        <taxon>Pygocentrus</taxon>
    </lineage>
</organism>
<protein>
    <recommendedName>
        <fullName evidence="11">Dynamin-type G domain-containing protein</fullName>
    </recommendedName>
</protein>
<keyword evidence="8" id="KW-0496">Mitochondrion</keyword>
<dbReference type="GO" id="GO:0003924">
    <property type="term" value="F:GTPase activity"/>
    <property type="evidence" value="ECO:0007669"/>
    <property type="project" value="InterPro"/>
</dbReference>
<reference evidence="12" key="3">
    <citation type="submission" date="2025-09" db="UniProtKB">
        <authorList>
            <consortium name="Ensembl"/>
        </authorList>
    </citation>
    <scope>IDENTIFICATION</scope>
</reference>
<keyword evidence="10" id="KW-0472">Membrane</keyword>
<dbReference type="SUPFAM" id="SSF52540">
    <property type="entry name" value="P-loop containing nucleoside triphosphate hydrolases"/>
    <property type="match status" value="1"/>
</dbReference>
<evidence type="ECO:0000256" key="10">
    <source>
        <dbReference type="ARBA" id="ARBA00023136"/>
    </source>
</evidence>
<proteinExistence type="predicted"/>
<dbReference type="GeneTree" id="ENSGT00390000013727"/>
<dbReference type="InterPro" id="IPR006884">
    <property type="entry name" value="Fzo/mitofusin_HR2"/>
</dbReference>
<evidence type="ECO:0000256" key="7">
    <source>
        <dbReference type="ARBA" id="ARBA00023054"/>
    </source>
</evidence>
<evidence type="ECO:0000256" key="3">
    <source>
        <dbReference type="ARBA" id="ARBA00022741"/>
    </source>
</evidence>
<evidence type="ECO:0000256" key="1">
    <source>
        <dbReference type="ARBA" id="ARBA00004374"/>
    </source>
</evidence>
<keyword evidence="6" id="KW-1133">Transmembrane helix</keyword>
<keyword evidence="7" id="KW-0175">Coiled coil</keyword>
<dbReference type="GO" id="GO:0005741">
    <property type="term" value="C:mitochondrial outer membrane"/>
    <property type="evidence" value="ECO:0007669"/>
    <property type="project" value="UniProtKB-SubCell"/>
</dbReference>
<keyword evidence="9" id="KW-0342">GTP-binding</keyword>